<evidence type="ECO:0000259" key="12">
    <source>
        <dbReference type="PROSITE" id="PS51278"/>
    </source>
</evidence>
<sequence>MCGIAGVINYKENLIDKRYIIDDMTKTLEKRGPDSSGYYLSPNALLGHRRLVVVDPVGGVQPMIRFHEGNKYIIVYNGELYNTEDIRKELISLGFNFKSYSDTEVLLTSYIAWGTDCVNKLNGIFSFGIWDENNFKLFLCRDPLGVKPLYYTIKSDNFIFGSELKTLLAHPLVTPTIDEEGICEIFGLGPAHTLDSGIFKNVFSLPPANYLIFSKDGLRIKEYWNLTCKEHKEDISSTAEHLKSLLTDAIKRQLISDVPLCTFLSGGLDSSIISSIVASDYKVKGKILNTYSIDYKDNNIYFNSNAFQPDADDPWIDRMSKYINSKHTKVIIDTPELTETLMDSVIANDMPGMADIDSSLYLFCKEVRKKNTVALSGECADELFGGYPWFRIPELINSETFPWSQSIKARKSILSKEFENVDIEAYIQSRYKEAISKAPKLYGESKAQSRMREIFYLNLKWFMVTLLTRKDRMSMFNSLEVRVPFADYRIVEYAYNIPMEMKFYNNREKGLLRKAMEGILPEDVLWRKKSPYPKTFNPDYTKLVATWLNNIIEDKTSPILQLIDYNVIKKLIETKGESFDGYWFGQLMKGPQLMAYLIQINIWMNMYKVKIA</sequence>
<dbReference type="CDD" id="cd01991">
    <property type="entry name" value="Asn_synthase_B_C"/>
    <property type="match status" value="1"/>
</dbReference>
<evidence type="ECO:0000256" key="10">
    <source>
        <dbReference type="PIRSR" id="PIRSR001589-2"/>
    </source>
</evidence>
<dbReference type="Pfam" id="PF00733">
    <property type="entry name" value="Asn_synthase"/>
    <property type="match status" value="1"/>
</dbReference>
<dbReference type="EC" id="6.3.5.4" evidence="3"/>
<feature type="active site" description="For GATase activity" evidence="9">
    <location>
        <position position="2"/>
    </location>
</feature>
<comment type="pathway">
    <text evidence="1">Amino-acid biosynthesis; L-asparagine biosynthesis; L-asparagine from L-aspartate (L-Gln route): step 1/1.</text>
</comment>
<evidence type="ECO:0000256" key="7">
    <source>
        <dbReference type="ARBA" id="ARBA00022962"/>
    </source>
</evidence>
<evidence type="ECO:0000256" key="4">
    <source>
        <dbReference type="ARBA" id="ARBA00022741"/>
    </source>
</evidence>
<accession>A0A0L6ZBV3</accession>
<comment type="caution">
    <text evidence="13">The sequence shown here is derived from an EMBL/GenBank/DDBJ whole genome shotgun (WGS) entry which is preliminary data.</text>
</comment>
<keyword evidence="4 10" id="KW-0547">Nucleotide-binding</keyword>
<evidence type="ECO:0000313" key="13">
    <source>
        <dbReference type="EMBL" id="KOA20455.1"/>
    </source>
</evidence>
<keyword evidence="9" id="KW-0028">Amino-acid biosynthesis</keyword>
<dbReference type="InterPro" id="IPR014729">
    <property type="entry name" value="Rossmann-like_a/b/a_fold"/>
</dbReference>
<dbReference type="PIRSF" id="PIRSF001589">
    <property type="entry name" value="Asn_synthetase_glu-h"/>
    <property type="match status" value="1"/>
</dbReference>
<dbReference type="GO" id="GO:0005524">
    <property type="term" value="F:ATP binding"/>
    <property type="evidence" value="ECO:0007669"/>
    <property type="project" value="UniProtKB-KW"/>
</dbReference>
<comment type="similarity">
    <text evidence="2">Belongs to the asparagine synthetase family.</text>
</comment>
<dbReference type="InterPro" id="IPR017932">
    <property type="entry name" value="GATase_2_dom"/>
</dbReference>
<evidence type="ECO:0000256" key="5">
    <source>
        <dbReference type="ARBA" id="ARBA00022840"/>
    </source>
</evidence>
<dbReference type="InterPro" id="IPR051786">
    <property type="entry name" value="ASN_synthetase/amidase"/>
</dbReference>
<reference evidence="14" key="1">
    <citation type="submission" date="2015-08" db="EMBL/GenBank/DDBJ databases">
        <title>Genome sequence of the strict anaerobe Clostridium homopropionicum LuHBu1 (DSM 5847T).</title>
        <authorList>
            <person name="Poehlein A."/>
            <person name="Beck M."/>
            <person name="Schiel-Bengelsdorf B."/>
            <person name="Bengelsdorf F.R."/>
            <person name="Daniel R."/>
            <person name="Duerre P."/>
        </authorList>
    </citation>
    <scope>NUCLEOTIDE SEQUENCE [LARGE SCALE GENOMIC DNA]</scope>
    <source>
        <strain evidence="14">DSM 5847</strain>
    </source>
</reference>
<evidence type="ECO:0000256" key="8">
    <source>
        <dbReference type="ARBA" id="ARBA00048741"/>
    </source>
</evidence>
<gene>
    <name evidence="13" type="primary">asnO</name>
    <name evidence="13" type="ORF">CLHOM_10430</name>
</gene>
<dbReference type="STRING" id="36844.SAMN04488501_10848"/>
<comment type="catalytic activity">
    <reaction evidence="8">
        <text>L-aspartate + L-glutamine + ATP + H2O = L-asparagine + L-glutamate + AMP + diphosphate + H(+)</text>
        <dbReference type="Rhea" id="RHEA:12228"/>
        <dbReference type="ChEBI" id="CHEBI:15377"/>
        <dbReference type="ChEBI" id="CHEBI:15378"/>
        <dbReference type="ChEBI" id="CHEBI:29985"/>
        <dbReference type="ChEBI" id="CHEBI:29991"/>
        <dbReference type="ChEBI" id="CHEBI:30616"/>
        <dbReference type="ChEBI" id="CHEBI:33019"/>
        <dbReference type="ChEBI" id="CHEBI:58048"/>
        <dbReference type="ChEBI" id="CHEBI:58359"/>
        <dbReference type="ChEBI" id="CHEBI:456215"/>
        <dbReference type="EC" id="6.3.5.4"/>
    </reaction>
</comment>
<dbReference type="PANTHER" id="PTHR43284">
    <property type="entry name" value="ASPARAGINE SYNTHETASE (GLUTAMINE-HYDROLYZING)"/>
    <property type="match status" value="1"/>
</dbReference>
<evidence type="ECO:0000256" key="9">
    <source>
        <dbReference type="PIRSR" id="PIRSR001589-1"/>
    </source>
</evidence>
<dbReference type="InterPro" id="IPR033738">
    <property type="entry name" value="AsnB_N"/>
</dbReference>
<feature type="binding site" evidence="10">
    <location>
        <position position="102"/>
    </location>
    <ligand>
        <name>L-glutamine</name>
        <dbReference type="ChEBI" id="CHEBI:58359"/>
    </ligand>
</feature>
<dbReference type="PATRIC" id="fig|1121318.3.peg.1051"/>
<dbReference type="CDD" id="cd00712">
    <property type="entry name" value="AsnB"/>
    <property type="match status" value="1"/>
</dbReference>
<dbReference type="NCBIfam" id="TIGR01536">
    <property type="entry name" value="asn_synth_AEB"/>
    <property type="match status" value="1"/>
</dbReference>
<protein>
    <recommendedName>
        <fullName evidence="3">asparagine synthase (glutamine-hydrolyzing)</fullName>
        <ecNumber evidence="3">6.3.5.4</ecNumber>
    </recommendedName>
</protein>
<dbReference type="Proteomes" id="UP000037043">
    <property type="component" value="Unassembled WGS sequence"/>
</dbReference>
<dbReference type="PANTHER" id="PTHR43284:SF1">
    <property type="entry name" value="ASPARAGINE SYNTHETASE"/>
    <property type="match status" value="1"/>
</dbReference>
<proteinExistence type="inferred from homology"/>
<keyword evidence="13" id="KW-0436">Ligase</keyword>
<dbReference type="InterPro" id="IPR006426">
    <property type="entry name" value="Asn_synth_AEB"/>
</dbReference>
<dbReference type="InterPro" id="IPR029055">
    <property type="entry name" value="Ntn_hydrolases_N"/>
</dbReference>
<dbReference type="InterPro" id="IPR001962">
    <property type="entry name" value="Asn_synthase"/>
</dbReference>
<evidence type="ECO:0000256" key="6">
    <source>
        <dbReference type="ARBA" id="ARBA00022888"/>
    </source>
</evidence>
<dbReference type="Gene3D" id="3.40.50.620">
    <property type="entry name" value="HUPs"/>
    <property type="match status" value="1"/>
</dbReference>
<evidence type="ECO:0000256" key="11">
    <source>
        <dbReference type="PIRSR" id="PIRSR001589-3"/>
    </source>
</evidence>
<dbReference type="SUPFAM" id="SSF56235">
    <property type="entry name" value="N-terminal nucleophile aminohydrolases (Ntn hydrolases)"/>
    <property type="match status" value="1"/>
</dbReference>
<organism evidence="13 14">
    <name type="scientific">Clostridium homopropionicum DSM 5847</name>
    <dbReference type="NCBI Taxonomy" id="1121318"/>
    <lineage>
        <taxon>Bacteria</taxon>
        <taxon>Bacillati</taxon>
        <taxon>Bacillota</taxon>
        <taxon>Clostridia</taxon>
        <taxon>Eubacteriales</taxon>
        <taxon>Clostridiaceae</taxon>
        <taxon>Clostridium</taxon>
    </lineage>
</organism>
<feature type="binding site" evidence="10">
    <location>
        <position position="293"/>
    </location>
    <ligand>
        <name>ATP</name>
        <dbReference type="ChEBI" id="CHEBI:30616"/>
    </ligand>
</feature>
<dbReference type="Pfam" id="PF13537">
    <property type="entry name" value="GATase_7"/>
    <property type="match status" value="1"/>
</dbReference>
<dbReference type="Gene3D" id="3.60.20.10">
    <property type="entry name" value="Glutamine Phosphoribosylpyrophosphate, subunit 1, domain 1"/>
    <property type="match status" value="1"/>
</dbReference>
<dbReference type="GO" id="GO:0005829">
    <property type="term" value="C:cytosol"/>
    <property type="evidence" value="ECO:0007669"/>
    <property type="project" value="TreeGrafter"/>
</dbReference>
<dbReference type="PROSITE" id="PS51278">
    <property type="entry name" value="GATASE_TYPE_2"/>
    <property type="match status" value="1"/>
</dbReference>
<keyword evidence="7 9" id="KW-0315">Glutamine amidotransferase</keyword>
<feature type="binding site" evidence="10">
    <location>
        <begin position="376"/>
        <end position="377"/>
    </location>
    <ligand>
        <name>ATP</name>
        <dbReference type="ChEBI" id="CHEBI:30616"/>
    </ligand>
</feature>
<name>A0A0L6ZBV3_9CLOT</name>
<dbReference type="GO" id="GO:0006529">
    <property type="term" value="P:asparagine biosynthetic process"/>
    <property type="evidence" value="ECO:0007669"/>
    <property type="project" value="UniProtKB-KW"/>
</dbReference>
<keyword evidence="6 9" id="KW-0061">Asparagine biosynthesis</keyword>
<dbReference type="RefSeq" id="WP_052220626.1">
    <property type="nucleotide sequence ID" value="NZ_LHUR01000013.1"/>
</dbReference>
<dbReference type="EMBL" id="LHUR01000013">
    <property type="protein sequence ID" value="KOA20455.1"/>
    <property type="molecule type" value="Genomic_DNA"/>
</dbReference>
<evidence type="ECO:0000256" key="2">
    <source>
        <dbReference type="ARBA" id="ARBA00005752"/>
    </source>
</evidence>
<dbReference type="AlphaFoldDB" id="A0A0L6ZBV3"/>
<keyword evidence="14" id="KW-1185">Reference proteome</keyword>
<evidence type="ECO:0000256" key="1">
    <source>
        <dbReference type="ARBA" id="ARBA00005187"/>
    </source>
</evidence>
<dbReference type="SUPFAM" id="SSF52402">
    <property type="entry name" value="Adenine nucleotide alpha hydrolases-like"/>
    <property type="match status" value="1"/>
</dbReference>
<keyword evidence="5 10" id="KW-0067">ATP-binding</keyword>
<feature type="site" description="Important for beta-aspartyl-AMP intermediate formation" evidence="11">
    <location>
        <position position="378"/>
    </location>
</feature>
<evidence type="ECO:0000313" key="14">
    <source>
        <dbReference type="Proteomes" id="UP000037043"/>
    </source>
</evidence>
<evidence type="ECO:0000256" key="3">
    <source>
        <dbReference type="ARBA" id="ARBA00012737"/>
    </source>
</evidence>
<dbReference type="GO" id="GO:0004066">
    <property type="term" value="F:asparagine synthase (glutamine-hydrolyzing) activity"/>
    <property type="evidence" value="ECO:0007669"/>
    <property type="project" value="UniProtKB-EC"/>
</dbReference>
<feature type="domain" description="Glutamine amidotransferase type-2" evidence="12">
    <location>
        <begin position="2"/>
        <end position="216"/>
    </location>
</feature>